<keyword evidence="2 4" id="KW-0378">Hydrolase</keyword>
<sequence length="189" mass="21458">MASRVILASASPRRKELLEQVNVEFEIYPANIDESQHLNEHIDQYVQRVAIAKAQYILNQFPDAIVIAADTTVGIDQHILTKPNDEDDALRMWRLLSGRSHQVKTTVVIANKYKIFHDTVSTLVYFKVLDETEMRQYWQTGEPQDKAAGYAIQGRAGAWVTRIEGSYSNVVGLPLYETLALLVKVQQDI</sequence>
<dbReference type="HAMAP" id="MF_00528">
    <property type="entry name" value="Maf"/>
    <property type="match status" value="1"/>
</dbReference>
<evidence type="ECO:0000256" key="1">
    <source>
        <dbReference type="ARBA" id="ARBA00001968"/>
    </source>
</evidence>
<feature type="site" description="Important for substrate specificity" evidence="4">
    <location>
        <position position="13"/>
    </location>
</feature>
<comment type="caution">
    <text evidence="4">Lacks conserved residue(s) required for the propagation of feature annotation.</text>
</comment>
<proteinExistence type="inferred from homology"/>
<evidence type="ECO:0000256" key="4">
    <source>
        <dbReference type="HAMAP-Rule" id="MF_00528"/>
    </source>
</evidence>
<name>A0A9X1WX00_9GAMM</name>
<dbReference type="RefSeq" id="WP_241570857.1">
    <property type="nucleotide sequence ID" value="NZ_JAKUML010000005.1"/>
</dbReference>
<reference evidence="5" key="1">
    <citation type="submission" date="2022-02" db="EMBL/GenBank/DDBJ databases">
        <title>Acinetobacter A3.8 sp. nov., isolated from Sediment (Zhairuo Island).</title>
        <authorList>
            <person name="Zheng K."/>
        </authorList>
    </citation>
    <scope>NUCLEOTIDE SEQUENCE</scope>
    <source>
        <strain evidence="5">A3.8</strain>
    </source>
</reference>
<dbReference type="InterPro" id="IPR029001">
    <property type="entry name" value="ITPase-like_fam"/>
</dbReference>
<comment type="catalytic activity">
    <reaction evidence="4">
        <text>UTP + H2O = UMP + diphosphate + H(+)</text>
        <dbReference type="Rhea" id="RHEA:29395"/>
        <dbReference type="ChEBI" id="CHEBI:15377"/>
        <dbReference type="ChEBI" id="CHEBI:15378"/>
        <dbReference type="ChEBI" id="CHEBI:33019"/>
        <dbReference type="ChEBI" id="CHEBI:46398"/>
        <dbReference type="ChEBI" id="CHEBI:57865"/>
        <dbReference type="EC" id="3.6.1.9"/>
    </reaction>
</comment>
<comment type="similarity">
    <text evidence="4">Belongs to the Maf family. YhdE subfamily.</text>
</comment>
<gene>
    <name evidence="5" type="ORF">MKI79_04435</name>
</gene>
<dbReference type="NCBIfam" id="TIGR00172">
    <property type="entry name" value="maf"/>
    <property type="match status" value="1"/>
</dbReference>
<feature type="active site" description="Proton acceptor" evidence="4">
    <location>
        <position position="70"/>
    </location>
</feature>
<dbReference type="SUPFAM" id="SSF52972">
    <property type="entry name" value="ITPase-like"/>
    <property type="match status" value="1"/>
</dbReference>
<dbReference type="CDD" id="cd00555">
    <property type="entry name" value="Maf"/>
    <property type="match status" value="1"/>
</dbReference>
<dbReference type="Gene3D" id="3.90.950.10">
    <property type="match status" value="1"/>
</dbReference>
<dbReference type="GO" id="GO:0047429">
    <property type="term" value="F:nucleoside triphosphate diphosphatase activity"/>
    <property type="evidence" value="ECO:0007669"/>
    <property type="project" value="UniProtKB-EC"/>
</dbReference>
<feature type="site" description="Important for substrate specificity" evidence="4">
    <location>
        <position position="153"/>
    </location>
</feature>
<protein>
    <recommendedName>
        <fullName evidence="4">dTTP/UTP pyrophosphatase</fullName>
        <shortName evidence="4">dTTPase/UTPase</shortName>
        <ecNumber evidence="4">3.6.1.9</ecNumber>
    </recommendedName>
    <alternativeName>
        <fullName evidence="4">Nucleoside triphosphate pyrophosphatase</fullName>
    </alternativeName>
    <alternativeName>
        <fullName evidence="4">Nucleotide pyrophosphatase</fullName>
        <shortName evidence="4">Nucleotide PPase</shortName>
    </alternativeName>
</protein>
<dbReference type="Pfam" id="PF02545">
    <property type="entry name" value="Maf"/>
    <property type="match status" value="1"/>
</dbReference>
<organism evidence="5 6">
    <name type="scientific">Acinetobacter sedimenti</name>
    <dbReference type="NCBI Taxonomy" id="2919922"/>
    <lineage>
        <taxon>Bacteria</taxon>
        <taxon>Pseudomonadati</taxon>
        <taxon>Pseudomonadota</taxon>
        <taxon>Gammaproteobacteria</taxon>
        <taxon>Moraxellales</taxon>
        <taxon>Moraxellaceae</taxon>
        <taxon>Acinetobacter</taxon>
    </lineage>
</organism>
<dbReference type="PIRSF" id="PIRSF006305">
    <property type="entry name" value="Maf"/>
    <property type="match status" value="1"/>
</dbReference>
<dbReference type="EC" id="3.6.1.9" evidence="4"/>
<comment type="function">
    <text evidence="4">Nucleoside triphosphate pyrophosphatase that hydrolyzes dTTP and UTP. May have a dual role in cell division arrest and in preventing the incorporation of modified nucleotides into cellular nucleic acids.</text>
</comment>
<evidence type="ECO:0000313" key="5">
    <source>
        <dbReference type="EMBL" id="MCJ8146163.1"/>
    </source>
</evidence>
<keyword evidence="6" id="KW-1185">Reference proteome</keyword>
<dbReference type="EMBL" id="JAKUML010000005">
    <property type="protein sequence ID" value="MCJ8146163.1"/>
    <property type="molecule type" value="Genomic_DNA"/>
</dbReference>
<comment type="caution">
    <text evidence="5">The sequence shown here is derived from an EMBL/GenBank/DDBJ whole genome shotgun (WGS) entry which is preliminary data.</text>
</comment>
<dbReference type="GO" id="GO:0005737">
    <property type="term" value="C:cytoplasm"/>
    <property type="evidence" value="ECO:0007669"/>
    <property type="project" value="UniProtKB-SubCell"/>
</dbReference>
<dbReference type="AlphaFoldDB" id="A0A9X1WX00"/>
<feature type="site" description="Important for substrate specificity" evidence="4">
    <location>
        <position position="71"/>
    </location>
</feature>
<dbReference type="PANTHER" id="PTHR43213:SF5">
    <property type="entry name" value="BIFUNCTIONAL DTTP_UTP PYROPHOSPHATASE_METHYLTRANSFERASE PROTEIN-RELATED"/>
    <property type="match status" value="1"/>
</dbReference>
<dbReference type="Proteomes" id="UP001139701">
    <property type="component" value="Unassembled WGS sequence"/>
</dbReference>
<dbReference type="GO" id="GO:0009117">
    <property type="term" value="P:nucleotide metabolic process"/>
    <property type="evidence" value="ECO:0007669"/>
    <property type="project" value="UniProtKB-KW"/>
</dbReference>
<evidence type="ECO:0000256" key="2">
    <source>
        <dbReference type="ARBA" id="ARBA00022801"/>
    </source>
</evidence>
<dbReference type="InterPro" id="IPR003697">
    <property type="entry name" value="Maf-like"/>
</dbReference>
<keyword evidence="3 4" id="KW-0546">Nucleotide metabolism</keyword>
<comment type="cofactor">
    <cofactor evidence="1 4">
        <name>a divalent metal cation</name>
        <dbReference type="ChEBI" id="CHEBI:60240"/>
    </cofactor>
</comment>
<accession>A0A9X1WX00</accession>
<comment type="catalytic activity">
    <reaction evidence="4">
        <text>dTTP + H2O = dTMP + diphosphate + H(+)</text>
        <dbReference type="Rhea" id="RHEA:28534"/>
        <dbReference type="ChEBI" id="CHEBI:15377"/>
        <dbReference type="ChEBI" id="CHEBI:15378"/>
        <dbReference type="ChEBI" id="CHEBI:33019"/>
        <dbReference type="ChEBI" id="CHEBI:37568"/>
        <dbReference type="ChEBI" id="CHEBI:63528"/>
        <dbReference type="EC" id="3.6.1.9"/>
    </reaction>
</comment>
<evidence type="ECO:0000256" key="3">
    <source>
        <dbReference type="ARBA" id="ARBA00023080"/>
    </source>
</evidence>
<dbReference type="PANTHER" id="PTHR43213">
    <property type="entry name" value="BIFUNCTIONAL DTTP/UTP PYROPHOSPHATASE/METHYLTRANSFERASE PROTEIN-RELATED"/>
    <property type="match status" value="1"/>
</dbReference>
<keyword evidence="4" id="KW-0963">Cytoplasm</keyword>
<comment type="subcellular location">
    <subcellularLocation>
        <location evidence="4">Cytoplasm</location>
    </subcellularLocation>
</comment>
<evidence type="ECO:0000313" key="6">
    <source>
        <dbReference type="Proteomes" id="UP001139701"/>
    </source>
</evidence>